<feature type="transmembrane region" description="Helical" evidence="5">
    <location>
        <begin position="61"/>
        <end position="87"/>
    </location>
</feature>
<keyword evidence="2 5" id="KW-0812">Transmembrane</keyword>
<dbReference type="EMBL" id="AE000782">
    <property type="protein sequence ID" value="AAB89425.1"/>
    <property type="molecule type" value="Genomic_DNA"/>
</dbReference>
<dbReference type="Gene3D" id="1.10.287.3510">
    <property type="match status" value="1"/>
</dbReference>
<dbReference type="PaxDb" id="224325-AF_1824"/>
<accession>O28451</accession>
<dbReference type="InterPro" id="IPR039428">
    <property type="entry name" value="NUOK/Mnh_C1-like"/>
</dbReference>
<organism evidence="6 7">
    <name type="scientific">Archaeoglobus fulgidus (strain ATCC 49558 / DSM 4304 / JCM 9628 / NBRC 100126 / VC-16)</name>
    <dbReference type="NCBI Taxonomy" id="224325"/>
    <lineage>
        <taxon>Archaea</taxon>
        <taxon>Methanobacteriati</taxon>
        <taxon>Methanobacteriota</taxon>
        <taxon>Archaeoglobi</taxon>
        <taxon>Archaeoglobales</taxon>
        <taxon>Archaeoglobaceae</taxon>
        <taxon>Archaeoglobus</taxon>
    </lineage>
</organism>
<dbReference type="EnsemblBacteria" id="AAB89425">
    <property type="protein sequence ID" value="AAB89425"/>
    <property type="gene ID" value="AF_1824"/>
</dbReference>
<dbReference type="HOGENOM" id="CLU_179744_0_0_2"/>
<dbReference type="STRING" id="224325.AF_1824"/>
<dbReference type="Proteomes" id="UP000002199">
    <property type="component" value="Chromosome"/>
</dbReference>
<reference evidence="6 7" key="1">
    <citation type="journal article" date="1997" name="Nature">
        <title>The complete genome sequence of the hyperthermophilic, sulphate-reducing archaeon Archaeoglobus fulgidus.</title>
        <authorList>
            <person name="Klenk H.P."/>
            <person name="Clayton R.A."/>
            <person name="Tomb J."/>
            <person name="White O."/>
            <person name="Nelson K.E."/>
            <person name="Ketchum K.A."/>
            <person name="Dodson R.J."/>
            <person name="Gwinn M."/>
            <person name="Hickey E.K."/>
            <person name="Peterson J.D."/>
            <person name="Richardson D.L."/>
            <person name="Kerlavage A.R."/>
            <person name="Graham D.E."/>
            <person name="Kyrpides N.C."/>
            <person name="Fleischmann R.D."/>
            <person name="Quackenbush J."/>
            <person name="Lee N.H."/>
            <person name="Sutton G.G."/>
            <person name="Gill S."/>
            <person name="Kirkness E.F."/>
            <person name="Dougherty B.A."/>
            <person name="McKenney K."/>
            <person name="Adams M.D."/>
            <person name="Loftus B."/>
            <person name="Peterson S."/>
            <person name="Reich C.I."/>
            <person name="McNeil L.K."/>
            <person name="Badger J.H."/>
            <person name="Glodek A."/>
            <person name="Zhou L."/>
            <person name="Overbeek R."/>
            <person name="Gocayne J.D."/>
            <person name="Weidman J.F."/>
            <person name="McDonald L."/>
            <person name="Utterback T."/>
            <person name="Cotton M.D."/>
            <person name="Spriggs T."/>
            <person name="Artiach P."/>
            <person name="Kaine B.P."/>
            <person name="Sykes S.M."/>
            <person name="Sadow P.W."/>
            <person name="D'Andrea K.P."/>
            <person name="Bowman C."/>
            <person name="Fujii C."/>
            <person name="Garland S.A."/>
            <person name="Mason T.M."/>
            <person name="Olsen G.J."/>
            <person name="Fraser C.M."/>
            <person name="Smith H.O."/>
            <person name="Woese C.R."/>
            <person name="Venter J.C."/>
        </authorList>
    </citation>
    <scope>NUCLEOTIDE SEQUENCE [LARGE SCALE GENOMIC DNA]</scope>
    <source>
        <strain evidence="7">ATCC 49558 / DSM 4304 / JCM 9628 / NBRC 100126 / VC-16</strain>
    </source>
</reference>
<evidence type="ECO:0000313" key="6">
    <source>
        <dbReference type="EMBL" id="AAB89425.1"/>
    </source>
</evidence>
<keyword evidence="4 5" id="KW-0472">Membrane</keyword>
<feature type="transmembrane region" description="Helical" evidence="5">
    <location>
        <begin position="6"/>
        <end position="26"/>
    </location>
</feature>
<proteinExistence type="predicted"/>
<keyword evidence="3 5" id="KW-1133">Transmembrane helix</keyword>
<dbReference type="Pfam" id="PF00420">
    <property type="entry name" value="Oxidored_q2"/>
    <property type="match status" value="1"/>
</dbReference>
<gene>
    <name evidence="6" type="ordered locus">AF_1824</name>
</gene>
<evidence type="ECO:0000256" key="3">
    <source>
        <dbReference type="ARBA" id="ARBA00022989"/>
    </source>
</evidence>
<dbReference type="DNASU" id="1485047"/>
<dbReference type="GO" id="GO:0016020">
    <property type="term" value="C:membrane"/>
    <property type="evidence" value="ECO:0007669"/>
    <property type="project" value="UniProtKB-SubCell"/>
</dbReference>
<evidence type="ECO:0000256" key="4">
    <source>
        <dbReference type="ARBA" id="ARBA00023136"/>
    </source>
</evidence>
<dbReference type="AlphaFoldDB" id="O28451"/>
<protein>
    <submittedName>
        <fullName evidence="6">F420H2:quinone oxidoreductase, 11.2 kDa subunit, putative</fullName>
    </submittedName>
</protein>
<evidence type="ECO:0000256" key="2">
    <source>
        <dbReference type="ARBA" id="ARBA00022692"/>
    </source>
</evidence>
<keyword evidence="7" id="KW-1185">Reference proteome</keyword>
<dbReference type="PIR" id="G69477">
    <property type="entry name" value="G69477"/>
</dbReference>
<dbReference type="KEGG" id="afu:AF_1824"/>
<comment type="subcellular location">
    <subcellularLocation>
        <location evidence="1">Membrane</location>
        <topology evidence="1">Multi-pass membrane protein</topology>
    </subcellularLocation>
</comment>
<sequence>MMVPDVSNFAVILTTSGAILLIAYLTAISARDVIRLLISLELMFAAVFLAIVPLFSINPPMAYAVAIITAFTSSTELMVLVTAIILLDRRKRGIDVDKVAVGGDSL</sequence>
<evidence type="ECO:0000313" key="7">
    <source>
        <dbReference type="Proteomes" id="UP000002199"/>
    </source>
</evidence>
<dbReference type="eggNOG" id="arCOG03073">
    <property type="taxonomic scope" value="Archaea"/>
</dbReference>
<evidence type="ECO:0000256" key="1">
    <source>
        <dbReference type="ARBA" id="ARBA00004141"/>
    </source>
</evidence>
<name>O28451_ARCFU</name>
<evidence type="ECO:0000256" key="5">
    <source>
        <dbReference type="SAM" id="Phobius"/>
    </source>
</evidence>
<feature type="transmembrane region" description="Helical" evidence="5">
    <location>
        <begin position="33"/>
        <end position="55"/>
    </location>
</feature>